<protein>
    <recommendedName>
        <fullName evidence="2">ER-bound oxygenase mpaB/mpaB'/Rubber oxygenase catalytic domain-containing protein</fullName>
    </recommendedName>
</protein>
<feature type="transmembrane region" description="Helical" evidence="1">
    <location>
        <begin position="435"/>
        <end position="459"/>
    </location>
</feature>
<dbReference type="PANTHER" id="PTHR37159">
    <property type="entry name" value="GH11867P"/>
    <property type="match status" value="1"/>
</dbReference>
<evidence type="ECO:0000313" key="3">
    <source>
        <dbReference type="EMBL" id="KAF4657940.1"/>
    </source>
</evidence>
<organism evidence="4 6">
    <name type="scientific">Perkinsus olseni</name>
    <name type="common">Perkinsus atlanticus</name>
    <dbReference type="NCBI Taxonomy" id="32597"/>
    <lineage>
        <taxon>Eukaryota</taxon>
        <taxon>Sar</taxon>
        <taxon>Alveolata</taxon>
        <taxon>Perkinsozoa</taxon>
        <taxon>Perkinsea</taxon>
        <taxon>Perkinsida</taxon>
        <taxon>Perkinsidae</taxon>
        <taxon>Perkinsus</taxon>
    </lineage>
</organism>
<dbReference type="OrthoDB" id="424964at2759"/>
<comment type="caution">
    <text evidence="4">The sequence shown here is derived from an EMBL/GenBank/DDBJ whole genome shotgun (WGS) entry which is preliminary data.</text>
</comment>
<keyword evidence="1" id="KW-0812">Transmembrane</keyword>
<keyword evidence="1" id="KW-0472">Membrane</keyword>
<evidence type="ECO:0000259" key="2">
    <source>
        <dbReference type="Pfam" id="PF09995"/>
    </source>
</evidence>
<dbReference type="Pfam" id="PF09995">
    <property type="entry name" value="MPAB_Lcp_cat"/>
    <property type="match status" value="2"/>
</dbReference>
<feature type="domain" description="ER-bound oxygenase mpaB/mpaB'/Rubber oxygenase catalytic" evidence="2">
    <location>
        <begin position="542"/>
        <end position="696"/>
    </location>
</feature>
<evidence type="ECO:0000313" key="4">
    <source>
        <dbReference type="EMBL" id="KAF4662026.1"/>
    </source>
</evidence>
<sequence length="932" mass="103868">MVCPLSQPNYALPPMPPERCPALRLLAEACVLMDDGGPDLRDLDVVALAKVARGGTPPQTALPEPLPSWVDPDLVRRGQAVFAERGRPLFSAMMVSLMLGSRISRFADVLLHSPGSYCRAPLQTFRRFRDTGAHVLCWLTPESDLFDPQSPARRSLFQVRAMHLAARKRVESLGRCDVGVPVSQYDLAIVLLAFSGMAVDYVKNDFGFDEMSQSDINAYIHLWRYTGWLLGIADRYNPCGSVGRCSELLADLYLASNLDANRRKANGSGDTLYHTILNSFGVFGIGMGPTVTRAIPYVGLSKAGFAHPSMLPADVRYLEVHLLVGLLSRKTRTKATALRTLSRRLGLNSATEPTWFVKLLDAFLLAKGLVVEYLSFPLLALVLGRGPRMLLDGDEERRLQAYDRWREKFNNLILGDGESFTPFVSFHRPKIVLKFFLMLDASVWISLVAPTLVLLILLYSSLLCRKPRHCMGISDCSDYALPRLPEGKCRALRRIMEGHTIPDRFVQHDGHARCPFKMATLSQVETLPEWVNKERVIRGQEVFGERPPAFCYGMLINLVLGSRISRFADVLVHSPGGYASDLLQTCRRYKDTVGHVALWMTPGSDLFDPTSTARRSLSRVRAMHSLARDHINSLGRCDVGVPVSQFDMALALLAFSGMAVDVVKNDLGCEGLSSDDIDAYIHLCRLVGYLLGLDDTYNPCSSVEVCSELVADLHLMLTLDSYNYSKGPSSGSGYELFQVLLHSFGYHLMGLGPILTQALLAVPENKAAFRHPLTAPIEVYRFEMMIMKGFGQTVINHGGPRYIERARNFGTNNVKSPSATSQIVDRLFAMRAALVENLLMPTFAVFFRSMGRITTEPDEEKRILAHERWRGNFKNLVLAHHDDSVEPHVRLSAKTVFLIFFFSDMIMCVITLIAVLAFALYLPVFAARFVAY</sequence>
<accession>A0A7J6LSA6</accession>
<dbReference type="AlphaFoldDB" id="A0A7J6LSA6"/>
<name>A0A7J6LSA6_PEROL</name>
<dbReference type="GO" id="GO:0016491">
    <property type="term" value="F:oxidoreductase activity"/>
    <property type="evidence" value="ECO:0007669"/>
    <property type="project" value="InterPro"/>
</dbReference>
<evidence type="ECO:0000313" key="5">
    <source>
        <dbReference type="Proteomes" id="UP000570595"/>
    </source>
</evidence>
<dbReference type="EMBL" id="JABAHT010000330">
    <property type="protein sequence ID" value="KAF4657940.1"/>
    <property type="molecule type" value="Genomic_DNA"/>
</dbReference>
<evidence type="ECO:0000313" key="6">
    <source>
        <dbReference type="Proteomes" id="UP000572268"/>
    </source>
</evidence>
<feature type="transmembrane region" description="Helical" evidence="1">
    <location>
        <begin position="896"/>
        <end position="922"/>
    </location>
</feature>
<reference evidence="5 6" key="1">
    <citation type="submission" date="2020-04" db="EMBL/GenBank/DDBJ databases">
        <title>Perkinsus olseni comparative genomics.</title>
        <authorList>
            <person name="Bogema D.R."/>
        </authorList>
    </citation>
    <scope>NUCLEOTIDE SEQUENCE [LARGE SCALE GENOMIC DNA]</scope>
    <source>
        <strain evidence="3">ATCC PRA-179</strain>
        <strain evidence="4">ATCC PRA-31</strain>
    </source>
</reference>
<dbReference type="EMBL" id="JABANN010000333">
    <property type="protein sequence ID" value="KAF4662026.1"/>
    <property type="molecule type" value="Genomic_DNA"/>
</dbReference>
<proteinExistence type="predicted"/>
<dbReference type="PANTHER" id="PTHR37159:SF1">
    <property type="entry name" value="GH11867P"/>
    <property type="match status" value="1"/>
</dbReference>
<dbReference type="Proteomes" id="UP000572268">
    <property type="component" value="Unassembled WGS sequence"/>
</dbReference>
<dbReference type="InterPro" id="IPR018713">
    <property type="entry name" value="MPAB/Lcp_cat_dom"/>
</dbReference>
<keyword evidence="1" id="KW-1133">Transmembrane helix</keyword>
<evidence type="ECO:0000256" key="1">
    <source>
        <dbReference type="SAM" id="Phobius"/>
    </source>
</evidence>
<feature type="domain" description="ER-bound oxygenase mpaB/mpaB'/Rubber oxygenase catalytic" evidence="2">
    <location>
        <begin position="123"/>
        <end position="235"/>
    </location>
</feature>
<dbReference type="Proteomes" id="UP000570595">
    <property type="component" value="Unassembled WGS sequence"/>
</dbReference>
<gene>
    <name evidence="4" type="ORF">FOL46_005495</name>
    <name evidence="3" type="ORF">FOZ61_005970</name>
</gene>